<sequence length="253" mass="28502">MSHIVYSLPLKHLSLPFHSFVPRKFIVPLNRNFSFIFPTSLSVRCNHSNIVEPFPPLPQYPSVAELPQRVYADYSVYTAKGVLTLTPKPPEFESKAVVQDSYVFALQMYKCVVDISLSGCLGATLVFSLSVSEMGTLISLGAMESWEFSRETAKAKSNGIEVRKVLKMEPLLDATGHSFSLSVYKKPANMEEIEENIYLPIRRAQLAVLRSIFNYIVPYLLGWSAFASTIKAEVYSQMNSANPRYSANNERNR</sequence>
<comment type="similarity">
    <text evidence="1">Belongs to the Whirly family.</text>
</comment>
<evidence type="ECO:0000313" key="3">
    <source>
        <dbReference type="EMBL" id="KAG2376782.1"/>
    </source>
</evidence>
<evidence type="ECO:0000256" key="2">
    <source>
        <dbReference type="ARBA" id="ARBA00022946"/>
    </source>
</evidence>
<dbReference type="Pfam" id="PF08536">
    <property type="entry name" value="Whirly"/>
    <property type="match status" value="1"/>
</dbReference>
<keyword evidence="3" id="KW-0238">DNA-binding</keyword>
<name>A0A8T0JPF2_PHAAN</name>
<evidence type="ECO:0000313" key="4">
    <source>
        <dbReference type="Proteomes" id="UP000743370"/>
    </source>
</evidence>
<protein>
    <submittedName>
        <fullName evidence="3">Single-stranded DNA-binding protein</fullName>
    </submittedName>
</protein>
<dbReference type="GO" id="GO:0006952">
    <property type="term" value="P:defense response"/>
    <property type="evidence" value="ECO:0007669"/>
    <property type="project" value="InterPro"/>
</dbReference>
<organism evidence="3 4">
    <name type="scientific">Phaseolus angularis</name>
    <name type="common">Azuki bean</name>
    <name type="synonym">Vigna angularis</name>
    <dbReference type="NCBI Taxonomy" id="3914"/>
    <lineage>
        <taxon>Eukaryota</taxon>
        <taxon>Viridiplantae</taxon>
        <taxon>Streptophyta</taxon>
        <taxon>Embryophyta</taxon>
        <taxon>Tracheophyta</taxon>
        <taxon>Spermatophyta</taxon>
        <taxon>Magnoliopsida</taxon>
        <taxon>eudicotyledons</taxon>
        <taxon>Gunneridae</taxon>
        <taxon>Pentapetalae</taxon>
        <taxon>rosids</taxon>
        <taxon>fabids</taxon>
        <taxon>Fabales</taxon>
        <taxon>Fabaceae</taxon>
        <taxon>Papilionoideae</taxon>
        <taxon>50 kb inversion clade</taxon>
        <taxon>NPAAA clade</taxon>
        <taxon>indigoferoid/millettioid clade</taxon>
        <taxon>Phaseoleae</taxon>
        <taxon>Vigna</taxon>
    </lineage>
</organism>
<evidence type="ECO:0000256" key="1">
    <source>
        <dbReference type="ARBA" id="ARBA00006061"/>
    </source>
</evidence>
<dbReference type="GO" id="GO:0006355">
    <property type="term" value="P:regulation of DNA-templated transcription"/>
    <property type="evidence" value="ECO:0007669"/>
    <property type="project" value="InterPro"/>
</dbReference>
<dbReference type="Gene3D" id="2.30.31.10">
    <property type="entry name" value="Transcriptional Coactivator Pc4, Chain A"/>
    <property type="match status" value="1"/>
</dbReference>
<gene>
    <name evidence="3" type="ORF">HKW66_Vig0173550</name>
</gene>
<reference evidence="3 4" key="1">
    <citation type="submission" date="2020-05" db="EMBL/GenBank/DDBJ databases">
        <title>Vigna angularis (adzuki bean) Var. LongXiaoDou No. 4 denovo assembly.</title>
        <authorList>
            <person name="Xiang H."/>
        </authorList>
    </citation>
    <scope>NUCLEOTIDE SEQUENCE [LARGE SCALE GENOMIC DNA]</scope>
    <source>
        <tissue evidence="3">Leaf</tissue>
    </source>
</reference>
<dbReference type="GO" id="GO:0003697">
    <property type="term" value="F:single-stranded DNA binding"/>
    <property type="evidence" value="ECO:0007669"/>
    <property type="project" value="InterPro"/>
</dbReference>
<keyword evidence="2" id="KW-0809">Transit peptide</keyword>
<dbReference type="AlphaFoldDB" id="A0A8T0JPF2"/>
<accession>A0A8T0JPF2</accession>
<dbReference type="PANTHER" id="PTHR31745">
    <property type="entry name" value="SINGLE-STRANDED DNA-BINDING PROTEIN WHY2, MITOCHONDRIAL"/>
    <property type="match status" value="1"/>
</dbReference>
<proteinExistence type="inferred from homology"/>
<comment type="caution">
    <text evidence="3">The sequence shown here is derived from an EMBL/GenBank/DDBJ whole genome shotgun (WGS) entry which is preliminary data.</text>
</comment>
<dbReference type="InterPro" id="IPR009044">
    <property type="entry name" value="ssDNA-bd_transcriptional_reg"/>
</dbReference>
<dbReference type="EMBL" id="JABFOF010000010">
    <property type="protein sequence ID" value="KAG2376782.1"/>
    <property type="molecule type" value="Genomic_DNA"/>
</dbReference>
<dbReference type="InterPro" id="IPR013742">
    <property type="entry name" value="Whirly"/>
</dbReference>
<dbReference type="Proteomes" id="UP000743370">
    <property type="component" value="Unassembled WGS sequence"/>
</dbReference>
<dbReference type="SUPFAM" id="SSF54447">
    <property type="entry name" value="ssDNA-binding transcriptional regulator domain"/>
    <property type="match status" value="1"/>
</dbReference>
<dbReference type="PANTHER" id="PTHR31745:SF2">
    <property type="entry name" value="SINGLE-STRANDED DNA-BINDING PROTEIN WHY1, CHLOROPLASTIC"/>
    <property type="match status" value="1"/>
</dbReference>